<evidence type="ECO:0000313" key="1">
    <source>
        <dbReference type="EMBL" id="CAG8728880.1"/>
    </source>
</evidence>
<feature type="non-terminal residue" evidence="1">
    <location>
        <position position="292"/>
    </location>
</feature>
<organism evidence="1 2">
    <name type="scientific">Dentiscutata heterogama</name>
    <dbReference type="NCBI Taxonomy" id="1316150"/>
    <lineage>
        <taxon>Eukaryota</taxon>
        <taxon>Fungi</taxon>
        <taxon>Fungi incertae sedis</taxon>
        <taxon>Mucoromycota</taxon>
        <taxon>Glomeromycotina</taxon>
        <taxon>Glomeromycetes</taxon>
        <taxon>Diversisporales</taxon>
        <taxon>Gigasporaceae</taxon>
        <taxon>Dentiscutata</taxon>
    </lineage>
</organism>
<gene>
    <name evidence="1" type="ORF">DHETER_LOCUS13305</name>
</gene>
<name>A0ACA9PZA6_9GLOM</name>
<dbReference type="Proteomes" id="UP000789702">
    <property type="component" value="Unassembled WGS sequence"/>
</dbReference>
<reference evidence="1" key="1">
    <citation type="submission" date="2021-06" db="EMBL/GenBank/DDBJ databases">
        <authorList>
            <person name="Kallberg Y."/>
            <person name="Tangrot J."/>
            <person name="Rosling A."/>
        </authorList>
    </citation>
    <scope>NUCLEOTIDE SEQUENCE</scope>
    <source>
        <strain evidence="1">IL203A</strain>
    </source>
</reference>
<dbReference type="EMBL" id="CAJVPU010035923">
    <property type="protein sequence ID" value="CAG8728880.1"/>
    <property type="molecule type" value="Genomic_DNA"/>
</dbReference>
<accession>A0ACA9PZA6</accession>
<keyword evidence="2" id="KW-1185">Reference proteome</keyword>
<sequence length="292" mass="33914">MAADIIARTTTEILALYCPIVGAINIVAKEIYQICDDAECNQRICSIMAGRVKSAEFAMESIMNSIGQNQDNFRQKTYYLAFKRFEIILINIKDYTEKISKLKGYKIYLNAREVKHKYERLTQEYDMCMKDLHFAIAVANKAARDEDARKVDKALKDIENTLNSKLDPIAKSVDFMKSQMNNQSTSFVADRIVPNDLKDPNFPTDDDIRGHVFKRVYRLKEVACKPIRGDLNQYQHELAVLGKLSETENILRFYGLSHIDNMEVMIFEWASYKTLKELYDTFDIPWTRKIQI</sequence>
<evidence type="ECO:0000313" key="2">
    <source>
        <dbReference type="Proteomes" id="UP000789702"/>
    </source>
</evidence>
<proteinExistence type="predicted"/>
<comment type="caution">
    <text evidence="1">The sequence shown here is derived from an EMBL/GenBank/DDBJ whole genome shotgun (WGS) entry which is preliminary data.</text>
</comment>
<protein>
    <submittedName>
        <fullName evidence="1">12838_t:CDS:1</fullName>
    </submittedName>
</protein>